<dbReference type="GO" id="GO:0000779">
    <property type="term" value="C:condensed chromosome, centromeric region"/>
    <property type="evidence" value="ECO:0007669"/>
    <property type="project" value="TreeGrafter"/>
</dbReference>
<keyword evidence="8" id="KW-0539">Nucleus</keyword>
<evidence type="ECO:0000259" key="13">
    <source>
        <dbReference type="Pfam" id="PF12922"/>
    </source>
</evidence>
<keyword evidence="7 10" id="KW-0226">DNA condensation</keyword>
<dbReference type="Pfam" id="PF12922">
    <property type="entry name" value="Cnd1_N"/>
    <property type="match status" value="1"/>
</dbReference>
<evidence type="ECO:0000256" key="5">
    <source>
        <dbReference type="ARBA" id="ARBA00022618"/>
    </source>
</evidence>
<dbReference type="GO" id="GO:0042393">
    <property type="term" value="F:histone binding"/>
    <property type="evidence" value="ECO:0007669"/>
    <property type="project" value="TreeGrafter"/>
</dbReference>
<dbReference type="Gene3D" id="1.25.10.10">
    <property type="entry name" value="Leucine-rich Repeat Variant"/>
    <property type="match status" value="2"/>
</dbReference>
<dbReference type="PANTHER" id="PTHR14222">
    <property type="entry name" value="CONDENSIN"/>
    <property type="match status" value="1"/>
</dbReference>
<dbReference type="OrthoDB" id="436262at2759"/>
<evidence type="ECO:0000256" key="9">
    <source>
        <dbReference type="ARBA" id="ARBA00023306"/>
    </source>
</evidence>
<comment type="function">
    <text evidence="10">Regulatory subunit of the condensin complex, a complex required for conversion of interphase chromatin into mitotic-like condense chromosomes. The condensin complex probably introduces positive supercoils into relaxed DNA in the presence of type I topoisomerases and converts nicked DNA into positive knotted forms in the presence of type II topoisomerases.</text>
</comment>
<evidence type="ECO:0000256" key="6">
    <source>
        <dbReference type="ARBA" id="ARBA00022776"/>
    </source>
</evidence>
<evidence type="ECO:0000256" key="1">
    <source>
        <dbReference type="ARBA" id="ARBA00004123"/>
    </source>
</evidence>
<dbReference type="AlphaFoldDB" id="A0A6A6J6C2"/>
<comment type="similarity">
    <text evidence="3 10">Belongs to the CND1 (condensin subunit 1) family.</text>
</comment>
<keyword evidence="15" id="KW-1185">Reference proteome</keyword>
<keyword evidence="6 10" id="KW-0498">Mitosis</keyword>
<dbReference type="InterPro" id="IPR032682">
    <property type="entry name" value="Cnd1_C"/>
</dbReference>
<sequence>MEERVEFDINKALTSYDVDPATLEDAVVPVREAPTELLDCEDDPESLTKDLLDRVLDPVVEAITESPDGITVSSVFDTLRFILRWTSKDPAKVPVKVPTATLSQILDLLTSAIDAEVDAANGPLEADNQEEDLPHHKQILEMYAFLMRWTLMAVEKRTGEQPTTTAAKGRGKGAKAKSSQKDDNWDPTRQLSKALATLYRVLGLRLSRMFSTTIERDTFVGLITKPVWRILDNETRMKSVDIKQHCFRILCKAIKAHGQASNAQGMITQKLLDQEHLSEPLAEFLNILHREYAHPQLAEDVLKELSNRDFDTIGQKGEKGPKCVSIFLTKLSELNPEVVFKQMAMLQNLFDAKPHQLRNALIDACGNIIIMFSQQPIEGDNKKEMGRYIDLLEERCRDTNPYCRAKALKNLARLCEIEIIFQKFTKKRLRVAQVANLCLTHDSSHVRRHAIALLRKIIETHPYRMVNDGLLSSKEWNEQLLEVEAKINALKPQEEPSDPNEPTVDPSLLQDATQVENPAGGSNSQHQESEEEMARKAALIAENEAKMAELLEHRKYFCRVLDFIGIINDSADIIIQYFASKTKTEVIEAMDFFTLIDAYKVDNARKGIRRMLRLIWSKGTNEEGKSIQAHLIECYKNLYFTPPPNFDENNAANYLARNMISLTYLDTPAELTSLEELIRIMKQQGAIKDLVIEKLWQVYGYQKKETSKSQRRGAIMVLGMLALADPNIIRERMGICLRIGLGKYGRQDLGLARYTCIALRRISPSPGKQSTRASPESAVKLQNNHEVLGKLVAITEMISDSNEWFGVAEQAISAIYVLAAQPDALCSEIIKRKAKYVFSLGQRPTSSGSNASLRSQSHVSQDTPMQDVHMEDVEMKDADMEDIKMEDVEMEDAPAELPRQPKRQNSALALSQLLFIVGHVAIKQIVHLELCEQAYKRQKAEQSKKAPRESVATEGDSTLRRGRKQSAKAPAPTAEEADELDRMAGDDEEHFTETIAYIRENELLYDFRSALLSNFGRLVSDICRNYTSYNHPTLQSQAALCLAKLMCVSERYCKENLQLLFDVLERSKDPVVRSNLVIAVGDMAIHFHHVIAEKSEFLFRRLNDRDASVKRTCLMTLTFLILSSHVKVIKGQLGEMAKCLEDDDKRILDMARMFFNEYANKDENNIYNQFMEMFSTLSADTELDEEAFQRIIKFIAKRVTKDKHQKQLAGKLASRLAKADTQRKWNDAAYTIGLLHPKDEEIRLQLEEGFKVVQTEA</sequence>
<evidence type="ECO:0000313" key="14">
    <source>
        <dbReference type="EMBL" id="KAF2272130.1"/>
    </source>
</evidence>
<evidence type="ECO:0000259" key="12">
    <source>
        <dbReference type="Pfam" id="PF12717"/>
    </source>
</evidence>
<evidence type="ECO:0000256" key="10">
    <source>
        <dbReference type="PIRNR" id="PIRNR017127"/>
    </source>
</evidence>
<dbReference type="EMBL" id="ML986526">
    <property type="protein sequence ID" value="KAF2272130.1"/>
    <property type="molecule type" value="Genomic_DNA"/>
</dbReference>
<dbReference type="SUPFAM" id="SSF48371">
    <property type="entry name" value="ARM repeat"/>
    <property type="match status" value="1"/>
</dbReference>
<dbReference type="Proteomes" id="UP000800097">
    <property type="component" value="Unassembled WGS sequence"/>
</dbReference>
<evidence type="ECO:0000256" key="3">
    <source>
        <dbReference type="ARBA" id="ARBA00009606"/>
    </source>
</evidence>
<dbReference type="GO" id="GO:0005634">
    <property type="term" value="C:nucleus"/>
    <property type="evidence" value="ECO:0007669"/>
    <property type="project" value="UniProtKB-SubCell"/>
</dbReference>
<keyword evidence="5 10" id="KW-0132">Cell division</keyword>
<keyword evidence="9 10" id="KW-0131">Cell cycle</keyword>
<dbReference type="InterPro" id="IPR016024">
    <property type="entry name" value="ARM-type_fold"/>
</dbReference>
<feature type="compositionally biased region" description="Polar residues" evidence="11">
    <location>
        <begin position="842"/>
        <end position="864"/>
    </location>
</feature>
<dbReference type="InterPro" id="IPR026971">
    <property type="entry name" value="CND1/NCAPD3"/>
</dbReference>
<protein>
    <recommendedName>
        <fullName evidence="10">Condensin complex subunit 1</fullName>
    </recommendedName>
</protein>
<dbReference type="RefSeq" id="XP_033649669.1">
    <property type="nucleotide sequence ID" value="XM_033796605.1"/>
</dbReference>
<feature type="domain" description="Condensin complex subunit 1 C-terminal" evidence="12">
    <location>
        <begin position="1071"/>
        <end position="1231"/>
    </location>
</feature>
<dbReference type="PANTHER" id="PTHR14222:SF2">
    <property type="entry name" value="CONDENSIN COMPLEX SUBUNIT 1"/>
    <property type="match status" value="1"/>
</dbReference>
<feature type="region of interest" description="Disordered" evidence="11">
    <location>
        <begin position="158"/>
        <end position="187"/>
    </location>
</feature>
<comment type="subcellular location">
    <subcellularLocation>
        <location evidence="2">Chromosome</location>
    </subcellularLocation>
    <subcellularLocation>
        <location evidence="1">Nucleus</location>
    </subcellularLocation>
</comment>
<evidence type="ECO:0000256" key="4">
    <source>
        <dbReference type="ARBA" id="ARBA00022454"/>
    </source>
</evidence>
<feature type="region of interest" description="Disordered" evidence="11">
    <location>
        <begin position="842"/>
        <end position="868"/>
    </location>
</feature>
<gene>
    <name evidence="14" type="ORF">EI97DRAFT_406886</name>
</gene>
<dbReference type="GeneID" id="54549780"/>
<name>A0A6A6J6C2_WESOR</name>
<feature type="region of interest" description="Disordered" evidence="11">
    <location>
        <begin position="514"/>
        <end position="535"/>
    </location>
</feature>
<evidence type="ECO:0000313" key="15">
    <source>
        <dbReference type="Proteomes" id="UP000800097"/>
    </source>
</evidence>
<evidence type="ECO:0000256" key="2">
    <source>
        <dbReference type="ARBA" id="ARBA00004286"/>
    </source>
</evidence>
<feature type="region of interest" description="Disordered" evidence="11">
    <location>
        <begin position="939"/>
        <end position="984"/>
    </location>
</feature>
<reference evidence="14" key="1">
    <citation type="journal article" date="2020" name="Stud. Mycol.">
        <title>101 Dothideomycetes genomes: a test case for predicting lifestyles and emergence of pathogens.</title>
        <authorList>
            <person name="Haridas S."/>
            <person name="Albert R."/>
            <person name="Binder M."/>
            <person name="Bloem J."/>
            <person name="Labutti K."/>
            <person name="Salamov A."/>
            <person name="Andreopoulos B."/>
            <person name="Baker S."/>
            <person name="Barry K."/>
            <person name="Bills G."/>
            <person name="Bluhm B."/>
            <person name="Cannon C."/>
            <person name="Castanera R."/>
            <person name="Culley D."/>
            <person name="Daum C."/>
            <person name="Ezra D."/>
            <person name="Gonzalez J."/>
            <person name="Henrissat B."/>
            <person name="Kuo A."/>
            <person name="Liang C."/>
            <person name="Lipzen A."/>
            <person name="Lutzoni F."/>
            <person name="Magnuson J."/>
            <person name="Mondo S."/>
            <person name="Nolan M."/>
            <person name="Ohm R."/>
            <person name="Pangilinan J."/>
            <person name="Park H.-J."/>
            <person name="Ramirez L."/>
            <person name="Alfaro M."/>
            <person name="Sun H."/>
            <person name="Tritt A."/>
            <person name="Yoshinaga Y."/>
            <person name="Zwiers L.-H."/>
            <person name="Turgeon B."/>
            <person name="Goodwin S."/>
            <person name="Spatafora J."/>
            <person name="Crous P."/>
            <person name="Grigoriev I."/>
        </authorList>
    </citation>
    <scope>NUCLEOTIDE SEQUENCE</scope>
    <source>
        <strain evidence="14">CBS 379.55</strain>
    </source>
</reference>
<proteinExistence type="inferred from homology"/>
<dbReference type="InterPro" id="IPR007673">
    <property type="entry name" value="Condensin_cplx_su1"/>
</dbReference>
<dbReference type="GO" id="GO:0000796">
    <property type="term" value="C:condensin complex"/>
    <property type="evidence" value="ECO:0007669"/>
    <property type="project" value="TreeGrafter"/>
</dbReference>
<dbReference type="Pfam" id="PF12717">
    <property type="entry name" value="Cnd1"/>
    <property type="match status" value="1"/>
</dbReference>
<dbReference type="InterPro" id="IPR011989">
    <property type="entry name" value="ARM-like"/>
</dbReference>
<dbReference type="GO" id="GO:0010032">
    <property type="term" value="P:meiotic chromosome condensation"/>
    <property type="evidence" value="ECO:0007669"/>
    <property type="project" value="TreeGrafter"/>
</dbReference>
<accession>A0A6A6J6C2</accession>
<feature type="compositionally biased region" description="Polar residues" evidence="11">
    <location>
        <begin position="514"/>
        <end position="526"/>
    </location>
</feature>
<feature type="compositionally biased region" description="Basic and acidic residues" evidence="11">
    <location>
        <begin position="939"/>
        <end position="948"/>
    </location>
</feature>
<dbReference type="GO" id="GO:0051301">
    <property type="term" value="P:cell division"/>
    <property type="evidence" value="ECO:0007669"/>
    <property type="project" value="UniProtKB-KW"/>
</dbReference>
<keyword evidence="4" id="KW-0158">Chromosome</keyword>
<feature type="domain" description="Condensin complex subunit 1 N-terminal" evidence="13">
    <location>
        <begin position="101"/>
        <end position="263"/>
    </location>
</feature>
<evidence type="ECO:0000256" key="8">
    <source>
        <dbReference type="ARBA" id="ARBA00023242"/>
    </source>
</evidence>
<organism evidence="14 15">
    <name type="scientific">Westerdykella ornata</name>
    <dbReference type="NCBI Taxonomy" id="318751"/>
    <lineage>
        <taxon>Eukaryota</taxon>
        <taxon>Fungi</taxon>
        <taxon>Dikarya</taxon>
        <taxon>Ascomycota</taxon>
        <taxon>Pezizomycotina</taxon>
        <taxon>Dothideomycetes</taxon>
        <taxon>Pleosporomycetidae</taxon>
        <taxon>Pleosporales</taxon>
        <taxon>Sporormiaceae</taxon>
        <taxon>Westerdykella</taxon>
    </lineage>
</organism>
<dbReference type="InterPro" id="IPR024324">
    <property type="entry name" value="Condensin_cplx_su1_N"/>
</dbReference>
<evidence type="ECO:0000256" key="7">
    <source>
        <dbReference type="ARBA" id="ARBA00023067"/>
    </source>
</evidence>
<dbReference type="PIRSF" id="PIRSF017127">
    <property type="entry name" value="Condensin_D2"/>
    <property type="match status" value="1"/>
</dbReference>
<evidence type="ECO:0000256" key="11">
    <source>
        <dbReference type="SAM" id="MobiDB-lite"/>
    </source>
</evidence>
<dbReference type="GO" id="GO:0007076">
    <property type="term" value="P:mitotic chromosome condensation"/>
    <property type="evidence" value="ECO:0007669"/>
    <property type="project" value="InterPro"/>
</dbReference>